<dbReference type="Gene3D" id="1.10.287.700">
    <property type="entry name" value="Helix hairpin bin"/>
    <property type="match status" value="1"/>
</dbReference>
<feature type="region of interest" description="Disordered" evidence="1">
    <location>
        <begin position="34"/>
        <end position="152"/>
    </location>
</feature>
<evidence type="ECO:0000256" key="2">
    <source>
        <dbReference type="SAM" id="SignalP"/>
    </source>
</evidence>
<keyword evidence="6" id="KW-1185">Reference proteome</keyword>
<accession>A0AB38FSY0</accession>
<evidence type="ECO:0000313" key="6">
    <source>
        <dbReference type="Proteomes" id="UP000267341"/>
    </source>
</evidence>
<comment type="caution">
    <text evidence="4">The sequence shown here is derived from an EMBL/GenBank/DDBJ whole genome shotgun (WGS) entry which is preliminary data.</text>
</comment>
<dbReference type="Proteomes" id="UP000267341">
    <property type="component" value="Unassembled WGS sequence"/>
</dbReference>
<dbReference type="AlphaFoldDB" id="A0AB38FSY0"/>
<organism evidence="4 5">
    <name type="scientific">Yokenella regensburgei</name>
    <dbReference type="NCBI Taxonomy" id="158877"/>
    <lineage>
        <taxon>Bacteria</taxon>
        <taxon>Pseudomonadati</taxon>
        <taxon>Pseudomonadota</taxon>
        <taxon>Gammaproteobacteria</taxon>
        <taxon>Enterobacterales</taxon>
        <taxon>Enterobacteriaceae</taxon>
        <taxon>Yokenella</taxon>
    </lineage>
</organism>
<evidence type="ECO:0000313" key="3">
    <source>
        <dbReference type="EMBL" id="RKR54247.1"/>
    </source>
</evidence>
<keyword evidence="2" id="KW-0732">Signal</keyword>
<dbReference type="Proteomes" id="UP000251313">
    <property type="component" value="Unassembled WGS sequence"/>
</dbReference>
<feature type="compositionally biased region" description="Polar residues" evidence="1">
    <location>
        <begin position="67"/>
        <end position="81"/>
    </location>
</feature>
<feature type="compositionally biased region" description="Basic and acidic residues" evidence="1">
    <location>
        <begin position="52"/>
        <end position="66"/>
    </location>
</feature>
<protein>
    <submittedName>
        <fullName evidence="4">Uncharacterized protein</fullName>
    </submittedName>
</protein>
<name>A0AB38FSY0_9ENTR</name>
<feature type="chain" id="PRO_5044213087" evidence="2">
    <location>
        <begin position="20"/>
        <end position="152"/>
    </location>
</feature>
<evidence type="ECO:0000313" key="4">
    <source>
        <dbReference type="EMBL" id="SQA62344.1"/>
    </source>
</evidence>
<reference evidence="3 6" key="2">
    <citation type="submission" date="2018-10" db="EMBL/GenBank/DDBJ databases">
        <title>Genomic Encyclopedia of Type Strains, Phase IV (KMG-IV): sequencing the most valuable type-strain genomes for metagenomic binning, comparative biology and taxonomic classification.</title>
        <authorList>
            <person name="Goeker M."/>
        </authorList>
    </citation>
    <scope>NUCLEOTIDE SEQUENCE [LARGE SCALE GENOMIC DNA]</scope>
    <source>
        <strain evidence="3 6">DSM 5079</strain>
    </source>
</reference>
<sequence>MKTTMIALSALLMASPVFAATTTHATDDTVAAANAGANTAKEKLHQTQNQGEELKLKSKHAAEGKSDSLSSQVSEGSQKAWNKTKEGTEKGWDATKEGAEKGWNKTKAGSEKAWDKTKAGTEKGWDKTKEGSAKAWDKTKEGAKSLEQKVSE</sequence>
<gene>
    <name evidence="3" type="ORF">C7387_2393</name>
    <name evidence="4" type="ORF">NCTC11967_01323</name>
</gene>
<dbReference type="EMBL" id="RBIZ01000004">
    <property type="protein sequence ID" value="RKR54247.1"/>
    <property type="molecule type" value="Genomic_DNA"/>
</dbReference>
<dbReference type="EMBL" id="UAVL01000003">
    <property type="protein sequence ID" value="SQA62344.1"/>
    <property type="molecule type" value="Genomic_DNA"/>
</dbReference>
<feature type="compositionally biased region" description="Basic and acidic residues" evidence="1">
    <location>
        <begin position="83"/>
        <end position="152"/>
    </location>
</feature>
<evidence type="ECO:0000313" key="5">
    <source>
        <dbReference type="Proteomes" id="UP000251313"/>
    </source>
</evidence>
<evidence type="ECO:0000256" key="1">
    <source>
        <dbReference type="SAM" id="MobiDB-lite"/>
    </source>
</evidence>
<proteinExistence type="predicted"/>
<dbReference type="GeneID" id="66904406"/>
<dbReference type="RefSeq" id="WP_006817362.1">
    <property type="nucleotide sequence ID" value="NZ_CABKQJ010000007.1"/>
</dbReference>
<feature type="signal peptide" evidence="2">
    <location>
        <begin position="1"/>
        <end position="19"/>
    </location>
</feature>
<reference evidence="4 5" key="1">
    <citation type="submission" date="2018-06" db="EMBL/GenBank/DDBJ databases">
        <authorList>
            <consortium name="Pathogen Informatics"/>
            <person name="Doyle S."/>
        </authorList>
    </citation>
    <scope>NUCLEOTIDE SEQUENCE [LARGE SCALE GENOMIC DNA]</scope>
    <source>
        <strain evidence="4 5">NCTC11967</strain>
    </source>
</reference>